<sequence length="183" mass="19573">MAATRRPQEVQLTFIDNPFFPLSFIAGPAILTNACAVLQNGATMRYNLAITQWREFRASLAARDDRLSSQYADPAAATTLAERRIRLQLRGLDLLNAAVVLFAATTVLGLAGSYLVQLGYLPAAPVTTAMVVTGVAGLLFLLVATVTLFLESVCGRALLRLQLHFGGSNGADMQRRSSSSDGV</sequence>
<keyword evidence="3" id="KW-1185">Reference proteome</keyword>
<dbReference type="OrthoDB" id="8482247at2"/>
<feature type="transmembrane region" description="Helical" evidence="1">
    <location>
        <begin position="94"/>
        <end position="116"/>
    </location>
</feature>
<keyword evidence="1" id="KW-0812">Transmembrane</keyword>
<comment type="caution">
    <text evidence="2">The sequence shown here is derived from an EMBL/GenBank/DDBJ whole genome shotgun (WGS) entry which is preliminary data.</text>
</comment>
<evidence type="ECO:0000313" key="2">
    <source>
        <dbReference type="EMBL" id="PTE08828.1"/>
    </source>
</evidence>
<keyword evidence="1" id="KW-1133">Transmembrane helix</keyword>
<protein>
    <recommendedName>
        <fullName evidence="4">DUF2721 domain-containing protein</fullName>
    </recommendedName>
</protein>
<proteinExistence type="predicted"/>
<keyword evidence="1" id="KW-0472">Membrane</keyword>
<name>A0A2T4ITC8_9HYPH</name>
<dbReference type="AlphaFoldDB" id="A0A2T4ITC8"/>
<evidence type="ECO:0000256" key="1">
    <source>
        <dbReference type="SAM" id="Phobius"/>
    </source>
</evidence>
<dbReference type="Proteomes" id="UP000240259">
    <property type="component" value="Unassembled WGS sequence"/>
</dbReference>
<organism evidence="2 3">
    <name type="scientific">Mesorhizobium helmanticense</name>
    <dbReference type="NCBI Taxonomy" id="1776423"/>
    <lineage>
        <taxon>Bacteria</taxon>
        <taxon>Pseudomonadati</taxon>
        <taxon>Pseudomonadota</taxon>
        <taxon>Alphaproteobacteria</taxon>
        <taxon>Hyphomicrobiales</taxon>
        <taxon>Phyllobacteriaceae</taxon>
        <taxon>Mesorhizobium</taxon>
    </lineage>
</organism>
<reference evidence="2 3" key="1">
    <citation type="submission" date="2018-03" db="EMBL/GenBank/DDBJ databases">
        <title>Genome sequence of the symbiotic type strain Mesorhizobium helmanticense CSLC115NT isolated from Lotus corniculatus nodules.</title>
        <authorList>
            <person name="Sannazzaro A.I."/>
            <person name="Torres Tejerizo G.A."/>
            <person name="Dip D."/>
            <person name="Caballero M."/>
            <person name="Pistorio M."/>
            <person name="Estrella M.J."/>
        </authorList>
    </citation>
    <scope>NUCLEOTIDE SEQUENCE [LARGE SCALE GENOMIC DNA]</scope>
    <source>
        <strain evidence="2 3">CSLC115N</strain>
    </source>
</reference>
<dbReference type="EMBL" id="PZJX01000033">
    <property type="protein sequence ID" value="PTE08828.1"/>
    <property type="molecule type" value="Genomic_DNA"/>
</dbReference>
<gene>
    <name evidence="2" type="ORF">C9427_19435</name>
</gene>
<accession>A0A2T4ITC8</accession>
<feature type="transmembrane region" description="Helical" evidence="1">
    <location>
        <begin position="20"/>
        <end position="38"/>
    </location>
</feature>
<evidence type="ECO:0008006" key="4">
    <source>
        <dbReference type="Google" id="ProtNLM"/>
    </source>
</evidence>
<feature type="transmembrane region" description="Helical" evidence="1">
    <location>
        <begin position="128"/>
        <end position="150"/>
    </location>
</feature>
<evidence type="ECO:0000313" key="3">
    <source>
        <dbReference type="Proteomes" id="UP000240259"/>
    </source>
</evidence>